<keyword evidence="2" id="KW-1185">Reference proteome</keyword>
<dbReference type="Gramene" id="RZC48154">
    <property type="protein sequence ID" value="RZC48154"/>
    <property type="gene ID" value="C5167_041100"/>
</dbReference>
<sequence length="155" mass="17966">MVMKKSSSYEDLRLQRIQENMKRMKDLKLDHLAINLKKSSSSIQKPRVMVQKKLELVPAVQRRSSRLSDKPAPTYREVEDDFPLERLKCRSTGICKRRDRLGDYYVASETERAYATNKAEELKANLIRDDGFPCFAKSMLHSHVNDGFWMGLPAS</sequence>
<name>A0A4Y7IGZ6_PAPSO</name>
<accession>A0A4Y7IGZ6</accession>
<dbReference type="EMBL" id="CM010715">
    <property type="protein sequence ID" value="RZC48154.1"/>
    <property type="molecule type" value="Genomic_DNA"/>
</dbReference>
<reference evidence="1 2" key="1">
    <citation type="journal article" date="2018" name="Science">
        <title>The opium poppy genome and morphinan production.</title>
        <authorList>
            <person name="Guo L."/>
            <person name="Winzer T."/>
            <person name="Yang X."/>
            <person name="Li Y."/>
            <person name="Ning Z."/>
            <person name="He Z."/>
            <person name="Teodor R."/>
            <person name="Lu Y."/>
            <person name="Bowser T.A."/>
            <person name="Graham I.A."/>
            <person name="Ye K."/>
        </authorList>
    </citation>
    <scope>NUCLEOTIDE SEQUENCE [LARGE SCALE GENOMIC DNA]</scope>
    <source>
        <strain evidence="2">cv. HN1</strain>
        <tissue evidence="1">Leaves</tissue>
    </source>
</reference>
<proteinExistence type="predicted"/>
<dbReference type="OrthoDB" id="1909330at2759"/>
<organism evidence="1 2">
    <name type="scientific">Papaver somniferum</name>
    <name type="common">Opium poppy</name>
    <dbReference type="NCBI Taxonomy" id="3469"/>
    <lineage>
        <taxon>Eukaryota</taxon>
        <taxon>Viridiplantae</taxon>
        <taxon>Streptophyta</taxon>
        <taxon>Embryophyta</taxon>
        <taxon>Tracheophyta</taxon>
        <taxon>Spermatophyta</taxon>
        <taxon>Magnoliopsida</taxon>
        <taxon>Ranunculales</taxon>
        <taxon>Papaveraceae</taxon>
        <taxon>Papaveroideae</taxon>
        <taxon>Papaver</taxon>
    </lineage>
</organism>
<protein>
    <submittedName>
        <fullName evidence="1">Uncharacterized protein</fullName>
    </submittedName>
</protein>
<evidence type="ECO:0000313" key="2">
    <source>
        <dbReference type="Proteomes" id="UP000316621"/>
    </source>
</evidence>
<gene>
    <name evidence="1" type="ORF">C5167_041100</name>
</gene>
<evidence type="ECO:0000313" key="1">
    <source>
        <dbReference type="EMBL" id="RZC48154.1"/>
    </source>
</evidence>
<dbReference type="Proteomes" id="UP000316621">
    <property type="component" value="Chromosome 1"/>
</dbReference>
<dbReference type="AlphaFoldDB" id="A0A4Y7IGZ6"/>